<name>A0A7X1KRB5_9SPHN</name>
<evidence type="ECO:0000313" key="2">
    <source>
        <dbReference type="Proteomes" id="UP000551327"/>
    </source>
</evidence>
<accession>A0A7X1KRB5</accession>
<dbReference type="AlphaFoldDB" id="A0A7X1KRB5"/>
<dbReference type="RefSeq" id="WP_185680315.1">
    <property type="nucleotide sequence ID" value="NZ_JACLAX010000020.1"/>
</dbReference>
<comment type="caution">
    <text evidence="1">The sequence shown here is derived from an EMBL/GenBank/DDBJ whole genome shotgun (WGS) entry which is preliminary data.</text>
</comment>
<sequence>MMRVRAGVGWQYALADLSLILFMVCAAALAREQKVHAVRPPPPPPPRVAPPAIALADPVAVWRAGPGMPSLQQWLASQTLDPRQRLTVVAHYTGGRAQLAFARAETALRDLPRVPPSTRIVVEPAATDDLSATLTWDVGGR</sequence>
<gene>
    <name evidence="1" type="ORF">H7F53_14980</name>
</gene>
<proteinExistence type="predicted"/>
<reference evidence="1 2" key="1">
    <citation type="submission" date="2020-08" db="EMBL/GenBank/DDBJ databases">
        <title>The genome sequence of type strain Novosphingobium piscinae KCTC 42194.</title>
        <authorList>
            <person name="Liu Y."/>
        </authorList>
    </citation>
    <scope>NUCLEOTIDE SEQUENCE [LARGE SCALE GENOMIC DNA]</scope>
    <source>
        <strain evidence="1 2">KCTC 42194</strain>
    </source>
</reference>
<organism evidence="1 2">
    <name type="scientific">Novosphingobium piscinae</name>
    <dbReference type="NCBI Taxonomy" id="1507448"/>
    <lineage>
        <taxon>Bacteria</taxon>
        <taxon>Pseudomonadati</taxon>
        <taxon>Pseudomonadota</taxon>
        <taxon>Alphaproteobacteria</taxon>
        <taxon>Sphingomonadales</taxon>
        <taxon>Sphingomonadaceae</taxon>
        <taxon>Novosphingobium</taxon>
    </lineage>
</organism>
<evidence type="ECO:0000313" key="1">
    <source>
        <dbReference type="EMBL" id="MBC2670453.1"/>
    </source>
</evidence>
<protein>
    <submittedName>
        <fullName evidence="1">Uncharacterized protein</fullName>
    </submittedName>
</protein>
<dbReference type="Proteomes" id="UP000551327">
    <property type="component" value="Unassembled WGS sequence"/>
</dbReference>
<dbReference type="EMBL" id="JACLAX010000020">
    <property type="protein sequence ID" value="MBC2670453.1"/>
    <property type="molecule type" value="Genomic_DNA"/>
</dbReference>
<keyword evidence="2" id="KW-1185">Reference proteome</keyword>